<evidence type="ECO:0000259" key="6">
    <source>
        <dbReference type="PROSITE" id="PS51767"/>
    </source>
</evidence>
<dbReference type="SUPFAM" id="SSF50630">
    <property type="entry name" value="Acid proteases"/>
    <property type="match status" value="1"/>
</dbReference>
<dbReference type="CDD" id="cd05476">
    <property type="entry name" value="pepsin_A_like_plant"/>
    <property type="match status" value="1"/>
</dbReference>
<dbReference type="PANTHER" id="PTHR47967:SF37">
    <property type="entry name" value="ASPARTIC PROTEINASE NEPENTHESIN-1-LIKE"/>
    <property type="match status" value="1"/>
</dbReference>
<evidence type="ECO:0000313" key="8">
    <source>
        <dbReference type="Proteomes" id="UP001472677"/>
    </source>
</evidence>
<dbReference type="EMBL" id="JBBPBM010000009">
    <property type="protein sequence ID" value="KAK8569029.1"/>
    <property type="molecule type" value="Genomic_DNA"/>
</dbReference>
<keyword evidence="4" id="KW-0378">Hydrolase</keyword>
<dbReference type="Pfam" id="PF14543">
    <property type="entry name" value="TAXi_N"/>
    <property type="match status" value="1"/>
</dbReference>
<evidence type="ECO:0000256" key="2">
    <source>
        <dbReference type="ARBA" id="ARBA00022670"/>
    </source>
</evidence>
<dbReference type="InterPro" id="IPR033121">
    <property type="entry name" value="PEPTIDASE_A1"/>
</dbReference>
<comment type="similarity">
    <text evidence="1">Belongs to the peptidase A1 family.</text>
</comment>
<protein>
    <recommendedName>
        <fullName evidence="6">Peptidase A1 domain-containing protein</fullName>
    </recommendedName>
</protein>
<dbReference type="InterPro" id="IPR034161">
    <property type="entry name" value="Pepsin-like_plant"/>
</dbReference>
<gene>
    <name evidence="7" type="ORF">V6N12_007561</name>
</gene>
<evidence type="ECO:0000256" key="1">
    <source>
        <dbReference type="ARBA" id="ARBA00007447"/>
    </source>
</evidence>
<comment type="caution">
    <text evidence="7">The sequence shown here is derived from an EMBL/GenBank/DDBJ whole genome shotgun (WGS) entry which is preliminary data.</text>
</comment>
<dbReference type="InterPro" id="IPR032861">
    <property type="entry name" value="TAXi_N"/>
</dbReference>
<keyword evidence="5" id="KW-0325">Glycoprotein</keyword>
<dbReference type="InterPro" id="IPR001461">
    <property type="entry name" value="Aspartic_peptidase_A1"/>
</dbReference>
<dbReference type="Proteomes" id="UP001472677">
    <property type="component" value="Unassembled WGS sequence"/>
</dbReference>
<dbReference type="PROSITE" id="PS51767">
    <property type="entry name" value="PEPTIDASE_A1"/>
    <property type="match status" value="1"/>
</dbReference>
<organism evidence="7 8">
    <name type="scientific">Hibiscus sabdariffa</name>
    <name type="common">roselle</name>
    <dbReference type="NCBI Taxonomy" id="183260"/>
    <lineage>
        <taxon>Eukaryota</taxon>
        <taxon>Viridiplantae</taxon>
        <taxon>Streptophyta</taxon>
        <taxon>Embryophyta</taxon>
        <taxon>Tracheophyta</taxon>
        <taxon>Spermatophyta</taxon>
        <taxon>Magnoliopsida</taxon>
        <taxon>eudicotyledons</taxon>
        <taxon>Gunneridae</taxon>
        <taxon>Pentapetalae</taxon>
        <taxon>rosids</taxon>
        <taxon>malvids</taxon>
        <taxon>Malvales</taxon>
        <taxon>Malvaceae</taxon>
        <taxon>Malvoideae</taxon>
        <taxon>Hibiscus</taxon>
    </lineage>
</organism>
<reference evidence="7 8" key="1">
    <citation type="journal article" date="2024" name="G3 (Bethesda)">
        <title>Genome assembly of Hibiscus sabdariffa L. provides insights into metabolisms of medicinal natural products.</title>
        <authorList>
            <person name="Kim T."/>
        </authorList>
    </citation>
    <scope>NUCLEOTIDE SEQUENCE [LARGE SCALE GENOMIC DNA]</scope>
    <source>
        <strain evidence="7">TK-2024</strain>
        <tissue evidence="7">Old leaves</tissue>
    </source>
</reference>
<keyword evidence="8" id="KW-1185">Reference proteome</keyword>
<dbReference type="PANTHER" id="PTHR47967">
    <property type="entry name" value="OS07G0603500 PROTEIN-RELATED"/>
    <property type="match status" value="1"/>
</dbReference>
<sequence length="481" mass="53922">MERTISLIFLIWFVLLNGGFLFEVDALKAKVKLKMIHRHSPELGDHPGSTLGPPLNSKERLKQLVHSDNARIQTIRQRLIRPERKTYEETSEKIDLIELPMRSAADLGSGQYFISMRIGTPPKKFLMLADTGSVVTWIKCKHQCGGNCSKEEESQDVRFYQPNESRTFQSVQCSSSYCTTNLMPYRSFENCPASDGPCKYERGYLDGTKVSGYFGNDTVTIRMSNQKVKLVNITIGCATETAHFPERLDGLLGLGVELISFAGQAGMQFGGKFSYCLVDHFSPTNVVSYLVFGGVKVKGEELSNMQETSMIIGEWFWSTHYHLNVSGISLDGKMLDIPAHIWNYVPHKGGGVILDSGTSLTGLVAPAYDKVVEGLLPSISKFEPVNIYGEGILPRHCFKTKGFNETLIPRLAIHFADGAKFVPPVKSYVIDEARDTKCLGFMKLNWPDVSIIGNILQQNHYWEFDLFYQKLKFAPSSCTFD</sequence>
<dbReference type="InterPro" id="IPR051708">
    <property type="entry name" value="Plant_Aspart_Prot_A1"/>
</dbReference>
<evidence type="ECO:0000256" key="4">
    <source>
        <dbReference type="ARBA" id="ARBA00022801"/>
    </source>
</evidence>
<dbReference type="PRINTS" id="PR00792">
    <property type="entry name" value="PEPSIN"/>
</dbReference>
<accession>A0ABR2F252</accession>
<keyword evidence="2" id="KW-0645">Protease</keyword>
<dbReference type="InterPro" id="IPR032799">
    <property type="entry name" value="TAXi_C"/>
</dbReference>
<name>A0ABR2F252_9ROSI</name>
<evidence type="ECO:0000256" key="3">
    <source>
        <dbReference type="ARBA" id="ARBA00022750"/>
    </source>
</evidence>
<dbReference type="Gene3D" id="2.40.70.10">
    <property type="entry name" value="Acid Proteases"/>
    <property type="match status" value="2"/>
</dbReference>
<feature type="domain" description="Peptidase A1" evidence="6">
    <location>
        <begin position="112"/>
        <end position="474"/>
    </location>
</feature>
<proteinExistence type="inferred from homology"/>
<dbReference type="InterPro" id="IPR021109">
    <property type="entry name" value="Peptidase_aspartic_dom_sf"/>
</dbReference>
<evidence type="ECO:0000313" key="7">
    <source>
        <dbReference type="EMBL" id="KAK8569029.1"/>
    </source>
</evidence>
<dbReference type="Pfam" id="PF14541">
    <property type="entry name" value="TAXi_C"/>
    <property type="match status" value="1"/>
</dbReference>
<evidence type="ECO:0000256" key="5">
    <source>
        <dbReference type="ARBA" id="ARBA00023180"/>
    </source>
</evidence>
<keyword evidence="3" id="KW-0064">Aspartyl protease</keyword>